<dbReference type="AlphaFoldDB" id="A0A9C7UTL3"/>
<dbReference type="InterPro" id="IPR000039">
    <property type="entry name" value="Ribosomal_eL18"/>
</dbReference>
<dbReference type="PANTHER" id="PTHR10934:SF2">
    <property type="entry name" value="LARGE RIBOSOMAL SUBUNIT PROTEIN EL18"/>
    <property type="match status" value="1"/>
</dbReference>
<dbReference type="Proteomes" id="UP001061958">
    <property type="component" value="Unassembled WGS sequence"/>
</dbReference>
<name>A0A9C7UTL3_9RHOD</name>
<feature type="region of interest" description="Disordered" evidence="4">
    <location>
        <begin position="167"/>
        <end position="190"/>
    </location>
</feature>
<dbReference type="FunFam" id="3.100.10.10:FF:000001">
    <property type="entry name" value="60S ribosomal protein L18"/>
    <property type="match status" value="1"/>
</dbReference>
<dbReference type="Gene3D" id="3.100.10.10">
    <property type="match status" value="1"/>
</dbReference>
<evidence type="ECO:0000256" key="2">
    <source>
        <dbReference type="ARBA" id="ARBA00022980"/>
    </source>
</evidence>
<comment type="similarity">
    <text evidence="1">Belongs to the eukaryotic ribosomal protein eL18 family.</text>
</comment>
<reference evidence="6" key="2">
    <citation type="submission" date="2022-01" db="EMBL/GenBank/DDBJ databases">
        <authorList>
            <person name="Hirooka S."/>
            <person name="Miyagishima S.Y."/>
        </authorList>
    </citation>
    <scope>NUCLEOTIDE SEQUENCE</scope>
    <source>
        <strain evidence="6">NBRC 102759</strain>
    </source>
</reference>
<evidence type="ECO:0000259" key="5">
    <source>
        <dbReference type="Pfam" id="PF17135"/>
    </source>
</evidence>
<feature type="domain" description="Large ribosomal subunit protein uL15/eL18" evidence="5">
    <location>
        <begin position="2"/>
        <end position="184"/>
    </location>
</feature>
<keyword evidence="7" id="KW-1185">Reference proteome</keyword>
<sequence length="190" mass="21848">MGIDLEKGGRIQKRNRTAPKSENPYLLLLVKLYRFLARRTNSNFNKTVLKRLYMSRNNQPPLGLGRLVKLSRKNTDKIIVVVGKVLDDERLYKVPKLTVCCLKISDSARGRIQKAGGEVLTFDQLALRSPKGSNCFLLRGPKHAREVYKHFEGVAVEGHVKPYVRNKERKLERARGRRPSRGFKRKPKKV</sequence>
<dbReference type="InterPro" id="IPR036227">
    <property type="entry name" value="Ribosomal_uL15/eL18_sf"/>
</dbReference>
<evidence type="ECO:0000256" key="3">
    <source>
        <dbReference type="ARBA" id="ARBA00023274"/>
    </source>
</evidence>
<keyword evidence="3" id="KW-0687">Ribonucleoprotein</keyword>
<gene>
    <name evidence="6" type="ORF">GpartN1_g6952.t1</name>
</gene>
<dbReference type="GO" id="GO:0022625">
    <property type="term" value="C:cytosolic large ribosomal subunit"/>
    <property type="evidence" value="ECO:0007669"/>
    <property type="project" value="TreeGrafter"/>
</dbReference>
<dbReference type="InterPro" id="IPR021131">
    <property type="entry name" value="Ribosomal_uL15/eL18"/>
</dbReference>
<comment type="caution">
    <text evidence="6">The sequence shown here is derived from an EMBL/GenBank/DDBJ whole genome shotgun (WGS) entry which is preliminary data.</text>
</comment>
<dbReference type="GO" id="GO:0003735">
    <property type="term" value="F:structural constituent of ribosome"/>
    <property type="evidence" value="ECO:0007669"/>
    <property type="project" value="InterPro"/>
</dbReference>
<evidence type="ECO:0000256" key="4">
    <source>
        <dbReference type="SAM" id="MobiDB-lite"/>
    </source>
</evidence>
<evidence type="ECO:0000313" key="6">
    <source>
        <dbReference type="EMBL" id="GJQ15161.1"/>
    </source>
</evidence>
<keyword evidence="2" id="KW-0689">Ribosomal protein</keyword>
<accession>A0A9C7UTL3</accession>
<proteinExistence type="inferred from homology"/>
<dbReference type="EMBL" id="BQMJ01000065">
    <property type="protein sequence ID" value="GJQ15161.1"/>
    <property type="molecule type" value="Genomic_DNA"/>
</dbReference>
<dbReference type="Pfam" id="PF17135">
    <property type="entry name" value="Ribosomal_L18"/>
    <property type="match status" value="1"/>
</dbReference>
<evidence type="ECO:0000313" key="7">
    <source>
        <dbReference type="Proteomes" id="UP001061958"/>
    </source>
</evidence>
<dbReference type="OrthoDB" id="6353017at2759"/>
<dbReference type="PANTHER" id="PTHR10934">
    <property type="entry name" value="60S RIBOSOMAL PROTEIN L18"/>
    <property type="match status" value="1"/>
</dbReference>
<organism evidence="6 7">
    <name type="scientific">Galdieria partita</name>
    <dbReference type="NCBI Taxonomy" id="83374"/>
    <lineage>
        <taxon>Eukaryota</taxon>
        <taxon>Rhodophyta</taxon>
        <taxon>Bangiophyceae</taxon>
        <taxon>Galdieriales</taxon>
        <taxon>Galdieriaceae</taxon>
        <taxon>Galdieria</taxon>
    </lineage>
</organism>
<protein>
    <recommendedName>
        <fullName evidence="5">Large ribosomal subunit protein uL15/eL18 domain-containing protein</fullName>
    </recommendedName>
</protein>
<feature type="compositionally biased region" description="Basic residues" evidence="4">
    <location>
        <begin position="175"/>
        <end position="190"/>
    </location>
</feature>
<evidence type="ECO:0000256" key="1">
    <source>
        <dbReference type="ARBA" id="ARBA00006815"/>
    </source>
</evidence>
<dbReference type="GO" id="GO:0003723">
    <property type="term" value="F:RNA binding"/>
    <property type="evidence" value="ECO:0007669"/>
    <property type="project" value="TreeGrafter"/>
</dbReference>
<dbReference type="GO" id="GO:0006412">
    <property type="term" value="P:translation"/>
    <property type="evidence" value="ECO:0007669"/>
    <property type="project" value="InterPro"/>
</dbReference>
<reference evidence="6" key="1">
    <citation type="journal article" date="2022" name="Proc. Natl. Acad. Sci. U.S.A.">
        <title>Life cycle and functional genomics of the unicellular red alga Galdieria for elucidating algal and plant evolution and industrial use.</title>
        <authorList>
            <person name="Hirooka S."/>
            <person name="Itabashi T."/>
            <person name="Ichinose T.M."/>
            <person name="Onuma R."/>
            <person name="Fujiwara T."/>
            <person name="Yamashita S."/>
            <person name="Jong L.W."/>
            <person name="Tomita R."/>
            <person name="Iwane A.H."/>
            <person name="Miyagishima S.Y."/>
        </authorList>
    </citation>
    <scope>NUCLEOTIDE SEQUENCE</scope>
    <source>
        <strain evidence="6">NBRC 102759</strain>
    </source>
</reference>
<dbReference type="SUPFAM" id="SSF52080">
    <property type="entry name" value="Ribosomal proteins L15p and L18e"/>
    <property type="match status" value="1"/>
</dbReference>